<name>A0ABR0GN99_9PEZI</name>
<dbReference type="GO" id="GO:0050152">
    <property type="term" value="F:omega-amidase activity"/>
    <property type="evidence" value="ECO:0007669"/>
    <property type="project" value="UniProtKB-EC"/>
</dbReference>
<comment type="caution">
    <text evidence="2">The sequence shown here is derived from an EMBL/GenBank/DDBJ whole genome shotgun (WGS) entry which is preliminary data.</text>
</comment>
<evidence type="ECO:0000313" key="2">
    <source>
        <dbReference type="EMBL" id="KAK4657131.1"/>
    </source>
</evidence>
<feature type="region of interest" description="Disordered" evidence="1">
    <location>
        <begin position="95"/>
        <end position="158"/>
    </location>
</feature>
<dbReference type="RefSeq" id="XP_062746105.1">
    <property type="nucleotide sequence ID" value="XM_062887926.1"/>
</dbReference>
<sequence length="158" mass="18612">MRASTTTTLRILRRLTSLSRHPTQTISCAQLPLPSFFRKMSSSPPPLRPNDARHYPPPPARNPSLHPTPLHIHQIRQPLPRRHRRLLGRQIHLGQNRRPPRMLQLPLRHRPLSLLRRAPPRRPLQPLPRPQPILPRPPKHRPRQQSLPHRRLHPRACR</sequence>
<keyword evidence="2" id="KW-0378">Hydrolase</keyword>
<accession>A0ABR0GN99</accession>
<gene>
    <name evidence="2" type="primary">NIT3</name>
    <name evidence="2" type="ORF">QC762_210240</name>
</gene>
<feature type="compositionally biased region" description="Low complexity" evidence="1">
    <location>
        <begin position="101"/>
        <end position="117"/>
    </location>
</feature>
<dbReference type="Proteomes" id="UP001323405">
    <property type="component" value="Unassembled WGS sequence"/>
</dbReference>
<dbReference type="EMBL" id="JAFFHA010000004">
    <property type="protein sequence ID" value="KAK4657131.1"/>
    <property type="molecule type" value="Genomic_DNA"/>
</dbReference>
<evidence type="ECO:0000313" key="3">
    <source>
        <dbReference type="Proteomes" id="UP001323405"/>
    </source>
</evidence>
<feature type="region of interest" description="Disordered" evidence="1">
    <location>
        <begin position="37"/>
        <end position="69"/>
    </location>
</feature>
<feature type="compositionally biased region" description="Basic residues" evidence="1">
    <location>
        <begin position="137"/>
        <end position="158"/>
    </location>
</feature>
<protein>
    <submittedName>
        <fullName evidence="2">Omega-amidase nit3</fullName>
        <ecNumber evidence="2">3.5.1.3</ecNumber>
    </submittedName>
</protein>
<reference evidence="2 3" key="1">
    <citation type="journal article" date="2023" name="bioRxiv">
        <title>High-quality genome assemblies of four members of thePodospora anserinaspecies complex.</title>
        <authorList>
            <person name="Ament-Velasquez S.L."/>
            <person name="Vogan A.A."/>
            <person name="Wallerman O."/>
            <person name="Hartmann F."/>
            <person name="Gautier V."/>
            <person name="Silar P."/>
            <person name="Giraud T."/>
            <person name="Johannesson H."/>
        </authorList>
    </citation>
    <scope>NUCLEOTIDE SEQUENCE [LARGE SCALE GENOMIC DNA]</scope>
    <source>
        <strain evidence="2 3">CBS 415.72m</strain>
    </source>
</reference>
<dbReference type="EC" id="3.5.1.3" evidence="2"/>
<dbReference type="GeneID" id="87907833"/>
<evidence type="ECO:0000256" key="1">
    <source>
        <dbReference type="SAM" id="MobiDB-lite"/>
    </source>
</evidence>
<keyword evidence="3" id="KW-1185">Reference proteome</keyword>
<organism evidence="2 3">
    <name type="scientific">Podospora pseudocomata</name>
    <dbReference type="NCBI Taxonomy" id="2093779"/>
    <lineage>
        <taxon>Eukaryota</taxon>
        <taxon>Fungi</taxon>
        <taxon>Dikarya</taxon>
        <taxon>Ascomycota</taxon>
        <taxon>Pezizomycotina</taxon>
        <taxon>Sordariomycetes</taxon>
        <taxon>Sordariomycetidae</taxon>
        <taxon>Sordariales</taxon>
        <taxon>Podosporaceae</taxon>
        <taxon>Podospora</taxon>
    </lineage>
</organism>
<proteinExistence type="predicted"/>
<feature type="compositionally biased region" description="Pro residues" evidence="1">
    <location>
        <begin position="121"/>
        <end position="136"/>
    </location>
</feature>